<comment type="subcellular location">
    <subcellularLocation>
        <location evidence="1">Cell membrane</location>
        <topology evidence="1">Multi-pass membrane protein</topology>
    </subcellularLocation>
</comment>
<keyword evidence="8" id="KW-0418">Kinase</keyword>
<evidence type="ECO:0000256" key="6">
    <source>
        <dbReference type="ARBA" id="ARBA00022683"/>
    </source>
</evidence>
<dbReference type="InterPro" id="IPR013013">
    <property type="entry name" value="PTS_EIIC_1"/>
</dbReference>
<dbReference type="Pfam" id="PF00367">
    <property type="entry name" value="PTS_EIIB"/>
    <property type="match status" value="1"/>
</dbReference>
<evidence type="ECO:0000256" key="4">
    <source>
        <dbReference type="ARBA" id="ARBA00022597"/>
    </source>
</evidence>
<dbReference type="InterPro" id="IPR036878">
    <property type="entry name" value="Glu_permease_IIB"/>
</dbReference>
<name>Z9JNQ4_9MICO</name>
<dbReference type="InterPro" id="IPR003352">
    <property type="entry name" value="PTS_EIIC"/>
</dbReference>
<feature type="domain" description="PTS EIIC type-1" evidence="15">
    <location>
        <begin position="27"/>
        <end position="432"/>
    </location>
</feature>
<dbReference type="GO" id="GO:0008982">
    <property type="term" value="F:protein-N(PI)-phosphohistidine-sugar phosphotransferase activity"/>
    <property type="evidence" value="ECO:0007669"/>
    <property type="project" value="InterPro"/>
</dbReference>
<feature type="region of interest" description="Disordered" evidence="12">
    <location>
        <begin position="1"/>
        <end position="23"/>
    </location>
</feature>
<dbReference type="PROSITE" id="PS01035">
    <property type="entry name" value="PTS_EIIB_TYPE_1_CYS"/>
    <property type="match status" value="1"/>
</dbReference>
<protein>
    <submittedName>
        <fullName evidence="16">PTS system glucose-specific transporter subunits IICB</fullName>
    </submittedName>
</protein>
<evidence type="ECO:0000256" key="12">
    <source>
        <dbReference type="SAM" id="MobiDB-lite"/>
    </source>
</evidence>
<keyword evidence="7 13" id="KW-0812">Transmembrane</keyword>
<evidence type="ECO:0000256" key="3">
    <source>
        <dbReference type="ARBA" id="ARBA00022475"/>
    </source>
</evidence>
<dbReference type="Gene3D" id="3.30.1360.60">
    <property type="entry name" value="Glucose permease domain IIB"/>
    <property type="match status" value="1"/>
</dbReference>
<feature type="transmembrane region" description="Helical" evidence="13">
    <location>
        <begin position="39"/>
        <end position="60"/>
    </location>
</feature>
<dbReference type="PATRIC" id="fig|396014.3.peg.3558"/>
<evidence type="ECO:0000256" key="10">
    <source>
        <dbReference type="ARBA" id="ARBA00023136"/>
    </source>
</evidence>
<dbReference type="NCBIfam" id="TIGR00826">
    <property type="entry name" value="EIIB_glc"/>
    <property type="match status" value="1"/>
</dbReference>
<keyword evidence="9 13" id="KW-1133">Transmembrane helix</keyword>
<accession>Z9JNQ4</accession>
<proteinExistence type="predicted"/>
<feature type="transmembrane region" description="Helical" evidence="13">
    <location>
        <begin position="182"/>
        <end position="202"/>
    </location>
</feature>
<dbReference type="PANTHER" id="PTHR30009">
    <property type="entry name" value="CYTOCHROME C-TYPE SYNTHESIS PROTEIN AND PTS TRANSMEMBRANE COMPONENT"/>
    <property type="match status" value="1"/>
</dbReference>
<feature type="transmembrane region" description="Helical" evidence="13">
    <location>
        <begin position="373"/>
        <end position="392"/>
    </location>
</feature>
<evidence type="ECO:0000256" key="2">
    <source>
        <dbReference type="ARBA" id="ARBA00022448"/>
    </source>
</evidence>
<dbReference type="SUPFAM" id="SSF55604">
    <property type="entry name" value="Glucose permease domain IIB"/>
    <property type="match status" value="1"/>
</dbReference>
<evidence type="ECO:0000256" key="13">
    <source>
        <dbReference type="SAM" id="Phobius"/>
    </source>
</evidence>
<dbReference type="InterPro" id="IPR018113">
    <property type="entry name" value="PTrfase_EIIB_Cys"/>
</dbReference>
<dbReference type="OrthoDB" id="9797715at2"/>
<dbReference type="GO" id="GO:0009401">
    <property type="term" value="P:phosphoenolpyruvate-dependent sugar phosphotransferase system"/>
    <property type="evidence" value="ECO:0007669"/>
    <property type="project" value="UniProtKB-KW"/>
</dbReference>
<feature type="transmembrane region" description="Helical" evidence="13">
    <location>
        <begin position="343"/>
        <end position="366"/>
    </location>
</feature>
<gene>
    <name evidence="16" type="ORF">BF93_10355</name>
</gene>
<dbReference type="Pfam" id="PF02378">
    <property type="entry name" value="PTS_EIIC"/>
    <property type="match status" value="1"/>
</dbReference>
<dbReference type="PROSITE" id="PS51103">
    <property type="entry name" value="PTS_EIIC_TYPE_1"/>
    <property type="match status" value="1"/>
</dbReference>
<dbReference type="eggNOG" id="COG1263">
    <property type="taxonomic scope" value="Bacteria"/>
</dbReference>
<keyword evidence="3" id="KW-1003">Cell membrane</keyword>
<dbReference type="STRING" id="396014.BF93_10355"/>
<keyword evidence="17" id="KW-1185">Reference proteome</keyword>
<evidence type="ECO:0000256" key="7">
    <source>
        <dbReference type="ARBA" id="ARBA00022692"/>
    </source>
</evidence>
<organism evidence="16 17">
    <name type="scientific">Brachybacterium phenoliresistens</name>
    <dbReference type="NCBI Taxonomy" id="396014"/>
    <lineage>
        <taxon>Bacteria</taxon>
        <taxon>Bacillati</taxon>
        <taxon>Actinomycetota</taxon>
        <taxon>Actinomycetes</taxon>
        <taxon>Micrococcales</taxon>
        <taxon>Dermabacteraceae</taxon>
        <taxon>Brachybacterium</taxon>
    </lineage>
</organism>
<dbReference type="eggNOG" id="COG1264">
    <property type="taxonomic scope" value="Bacteria"/>
</dbReference>
<dbReference type="InterPro" id="IPR001996">
    <property type="entry name" value="PTS_IIB_1"/>
</dbReference>
<dbReference type="Proteomes" id="UP000023067">
    <property type="component" value="Unassembled WGS sequence"/>
</dbReference>
<keyword evidence="6" id="KW-0598">Phosphotransferase system</keyword>
<dbReference type="HOGENOM" id="CLU_012312_1_0_11"/>
<feature type="transmembrane region" description="Helical" evidence="13">
    <location>
        <begin position="320"/>
        <end position="337"/>
    </location>
</feature>
<dbReference type="AlphaFoldDB" id="Z9JNQ4"/>
<feature type="transmembrane region" description="Helical" evidence="13">
    <location>
        <begin position="115"/>
        <end position="137"/>
    </location>
</feature>
<dbReference type="RefSeq" id="WP_084148680.1">
    <property type="nucleotide sequence ID" value="NZ_KK070011.1"/>
</dbReference>
<evidence type="ECO:0000256" key="11">
    <source>
        <dbReference type="PROSITE-ProRule" id="PRU00421"/>
    </source>
</evidence>
<dbReference type="CDD" id="cd00212">
    <property type="entry name" value="PTS_IIB_glc"/>
    <property type="match status" value="1"/>
</dbReference>
<keyword evidence="4" id="KW-0762">Sugar transport</keyword>
<evidence type="ECO:0000256" key="5">
    <source>
        <dbReference type="ARBA" id="ARBA00022679"/>
    </source>
</evidence>
<dbReference type="InterPro" id="IPR050429">
    <property type="entry name" value="PTS_Glucose_EIICBA"/>
</dbReference>
<feature type="active site" description="Phosphocysteine intermediate; for EIIB activity" evidence="11">
    <location>
        <position position="497"/>
    </location>
</feature>
<keyword evidence="2" id="KW-0813">Transport</keyword>
<evidence type="ECO:0000313" key="16">
    <source>
        <dbReference type="EMBL" id="EWS79628.1"/>
    </source>
</evidence>
<feature type="transmembrane region" description="Helical" evidence="13">
    <location>
        <begin position="398"/>
        <end position="420"/>
    </location>
</feature>
<evidence type="ECO:0000256" key="9">
    <source>
        <dbReference type="ARBA" id="ARBA00022989"/>
    </source>
</evidence>
<sequence length="554" mass="58167">MSSAVTGDAHPDTDRPASAPSWKTRLSSPFKNLQKVGKAFMLPIAILPAAGLLLGVGGALSNPTTVATYPVLDNALVQGLFTVMADAGTVVFTNLALLLSIGLCIGLAKRDKGTAALAGIVGYLVMVGTTASMLKLFDPEGEAIDTGIVGALVIGAIAVTLHNRYHDIQLPQVLGFFGGSRFVPIVVSLAAIPVGAAFFLIWPPIQHALVGAGESIATLGPVGTFLYGFLLRLSGAVGLHHMIYPLFWYTPLGGTETVAGASVAGAQNIFFAQLADPGHQGLYTEGTKYFAGRFDTMMFGLPGACLAMYHCIPAERRKKFAGLFVGVAATSFITGITEPVEFMFLFVAPLLYVLHAFFDGLSFLVADLLDIRIGNTFSGGAIDFTLFGILQGNAQTHWLYVIPVGILWFFLYYVSFRVLITRFNIKTPGRDAAAVEEEAVPADGPSAGDAPAGAAAAASAGAGRTARAGRREELEETSTQIIAALGGAENLEDVDACITRLRVSVLDPGRVDKARLKQLGAVDVFEVAGGVQAVYGGKAVLYKGIINEKIGHDD</sequence>
<reference evidence="16 17" key="1">
    <citation type="submission" date="2014-02" db="EMBL/GenBank/DDBJ databases">
        <title>Genome sequence of Brachybacterium phenoliresistens strain W13A50.</title>
        <authorList>
            <person name="Wang X."/>
        </authorList>
    </citation>
    <scope>NUCLEOTIDE SEQUENCE [LARGE SCALE GENOMIC DNA]</scope>
    <source>
        <strain evidence="16 17">W13A50</strain>
    </source>
</reference>
<evidence type="ECO:0000256" key="1">
    <source>
        <dbReference type="ARBA" id="ARBA00004651"/>
    </source>
</evidence>
<evidence type="ECO:0000313" key="17">
    <source>
        <dbReference type="Proteomes" id="UP000023067"/>
    </source>
</evidence>
<evidence type="ECO:0000256" key="8">
    <source>
        <dbReference type="ARBA" id="ARBA00022777"/>
    </source>
</evidence>
<dbReference type="GO" id="GO:0090563">
    <property type="term" value="F:protein-phosphocysteine-sugar phosphotransferase activity"/>
    <property type="evidence" value="ECO:0007669"/>
    <property type="project" value="TreeGrafter"/>
</dbReference>
<dbReference type="EMBL" id="JDYK01000029">
    <property type="protein sequence ID" value="EWS79628.1"/>
    <property type="molecule type" value="Genomic_DNA"/>
</dbReference>
<keyword evidence="5" id="KW-0808">Transferase</keyword>
<dbReference type="GO" id="GO:0005886">
    <property type="term" value="C:plasma membrane"/>
    <property type="evidence" value="ECO:0007669"/>
    <property type="project" value="UniProtKB-SubCell"/>
</dbReference>
<feature type="transmembrane region" description="Helical" evidence="13">
    <location>
        <begin position="80"/>
        <end position="108"/>
    </location>
</feature>
<feature type="domain" description="PTS EIIB type-1" evidence="14">
    <location>
        <begin position="475"/>
        <end position="554"/>
    </location>
</feature>
<evidence type="ECO:0000259" key="14">
    <source>
        <dbReference type="PROSITE" id="PS51098"/>
    </source>
</evidence>
<feature type="transmembrane region" description="Helical" evidence="13">
    <location>
        <begin position="143"/>
        <end position="161"/>
    </location>
</feature>
<dbReference type="GO" id="GO:0016301">
    <property type="term" value="F:kinase activity"/>
    <property type="evidence" value="ECO:0007669"/>
    <property type="project" value="UniProtKB-KW"/>
</dbReference>
<dbReference type="PANTHER" id="PTHR30009:SF24">
    <property type="entry name" value="PTS SYSTEM, IIBC COMPONENT"/>
    <property type="match status" value="1"/>
</dbReference>
<evidence type="ECO:0000259" key="15">
    <source>
        <dbReference type="PROSITE" id="PS51103"/>
    </source>
</evidence>
<dbReference type="PROSITE" id="PS51098">
    <property type="entry name" value="PTS_EIIB_TYPE_1"/>
    <property type="match status" value="1"/>
</dbReference>
<feature type="transmembrane region" description="Helical" evidence="13">
    <location>
        <begin position="208"/>
        <end position="230"/>
    </location>
</feature>
<keyword evidence="10 13" id="KW-0472">Membrane</keyword>
<comment type="caution">
    <text evidence="16">The sequence shown here is derived from an EMBL/GenBank/DDBJ whole genome shotgun (WGS) entry which is preliminary data.</text>
</comment>